<dbReference type="InterPro" id="IPR036525">
    <property type="entry name" value="Tubulin/FtsZ_GTPase_sf"/>
</dbReference>
<dbReference type="Proteomes" id="UP000541444">
    <property type="component" value="Unassembled WGS sequence"/>
</dbReference>
<dbReference type="PRINTS" id="PR01161">
    <property type="entry name" value="TUBULIN"/>
</dbReference>
<keyword evidence="3" id="KW-0547">Nucleotide-binding</keyword>
<gene>
    <name evidence="5" type="ORF">GIB67_036294</name>
</gene>
<comment type="caution">
    <text evidence="5">The sequence shown here is derived from an EMBL/GenBank/DDBJ whole genome shotgun (WGS) entry which is preliminary data.</text>
</comment>
<keyword evidence="2" id="KW-0493">Microtubule</keyword>
<evidence type="ECO:0000256" key="4">
    <source>
        <dbReference type="ARBA" id="ARBA00023134"/>
    </source>
</evidence>
<evidence type="ECO:0000256" key="2">
    <source>
        <dbReference type="ARBA" id="ARBA00022701"/>
    </source>
</evidence>
<dbReference type="GO" id="GO:0005525">
    <property type="term" value="F:GTP binding"/>
    <property type="evidence" value="ECO:0007669"/>
    <property type="project" value="UniProtKB-KW"/>
</dbReference>
<dbReference type="EMBL" id="JACGCM010002659">
    <property type="protein sequence ID" value="KAF6137257.1"/>
    <property type="molecule type" value="Genomic_DNA"/>
</dbReference>
<reference evidence="5 6" key="1">
    <citation type="journal article" date="2020" name="IScience">
        <title>Genome Sequencing of the Endangered Kingdonia uniflora (Circaeasteraceae, Ranunculales) Reveals Potential Mechanisms of Evolutionary Specialization.</title>
        <authorList>
            <person name="Sun Y."/>
            <person name="Deng T."/>
            <person name="Zhang A."/>
            <person name="Moore M.J."/>
            <person name="Landis J.B."/>
            <person name="Lin N."/>
            <person name="Zhang H."/>
            <person name="Zhang X."/>
            <person name="Huang J."/>
            <person name="Zhang X."/>
            <person name="Sun H."/>
            <person name="Wang H."/>
        </authorList>
    </citation>
    <scope>NUCLEOTIDE SEQUENCE [LARGE SCALE GENOMIC DNA]</scope>
    <source>
        <strain evidence="5">TB1705</strain>
        <tissue evidence="5">Leaf</tissue>
    </source>
</reference>
<keyword evidence="6" id="KW-1185">Reference proteome</keyword>
<proteinExistence type="inferred from homology"/>
<organism evidence="5 6">
    <name type="scientific">Kingdonia uniflora</name>
    <dbReference type="NCBI Taxonomy" id="39325"/>
    <lineage>
        <taxon>Eukaryota</taxon>
        <taxon>Viridiplantae</taxon>
        <taxon>Streptophyta</taxon>
        <taxon>Embryophyta</taxon>
        <taxon>Tracheophyta</taxon>
        <taxon>Spermatophyta</taxon>
        <taxon>Magnoliopsida</taxon>
        <taxon>Ranunculales</taxon>
        <taxon>Circaeasteraceae</taxon>
        <taxon>Kingdonia</taxon>
    </lineage>
</organism>
<evidence type="ECO:0000256" key="1">
    <source>
        <dbReference type="ARBA" id="ARBA00009636"/>
    </source>
</evidence>
<accession>A0A7J7L3T6</accession>
<name>A0A7J7L3T6_9MAGN</name>
<evidence type="ECO:0000313" key="5">
    <source>
        <dbReference type="EMBL" id="KAF6137257.1"/>
    </source>
</evidence>
<dbReference type="GO" id="GO:0007017">
    <property type="term" value="P:microtubule-based process"/>
    <property type="evidence" value="ECO:0007669"/>
    <property type="project" value="InterPro"/>
</dbReference>
<protein>
    <submittedName>
        <fullName evidence="5">Uncharacterized protein</fullName>
    </submittedName>
</protein>
<dbReference type="GO" id="GO:0005874">
    <property type="term" value="C:microtubule"/>
    <property type="evidence" value="ECO:0007669"/>
    <property type="project" value="UniProtKB-KW"/>
</dbReference>
<keyword evidence="4" id="KW-0342">GTP-binding</keyword>
<dbReference type="SUPFAM" id="SSF52490">
    <property type="entry name" value="Tubulin nucleotide-binding domain-like"/>
    <property type="match status" value="1"/>
</dbReference>
<evidence type="ECO:0000256" key="3">
    <source>
        <dbReference type="ARBA" id="ARBA00022741"/>
    </source>
</evidence>
<dbReference type="Gene3D" id="3.40.50.1440">
    <property type="entry name" value="Tubulin/FtsZ, GTPase domain"/>
    <property type="match status" value="1"/>
</dbReference>
<comment type="similarity">
    <text evidence="1">Belongs to the tubulin family.</text>
</comment>
<evidence type="ECO:0000313" key="6">
    <source>
        <dbReference type="Proteomes" id="UP000541444"/>
    </source>
</evidence>
<dbReference type="InterPro" id="IPR000217">
    <property type="entry name" value="Tubulin"/>
</dbReference>
<sequence length="84" mass="9993">MHLNLHWSSRNSSRQRLFWELYYLEHGIQLDGQMPSENYQRRRRCLQLFNTLLSETGLGKHVPRAALLNLEHTVIDEIPGGTYW</sequence>
<dbReference type="AlphaFoldDB" id="A0A7J7L3T6"/>
<dbReference type="OrthoDB" id="6049624at2759"/>